<dbReference type="EMBL" id="MPUH01000645">
    <property type="protein sequence ID" value="OMJ76195.1"/>
    <property type="molecule type" value="Genomic_DNA"/>
</dbReference>
<comment type="caution">
    <text evidence="2">The sequence shown here is derived from an EMBL/GenBank/DDBJ whole genome shotgun (WGS) entry which is preliminary data.</text>
</comment>
<keyword evidence="3" id="KW-1185">Reference proteome</keyword>
<evidence type="ECO:0000313" key="3">
    <source>
        <dbReference type="Proteomes" id="UP000187209"/>
    </source>
</evidence>
<evidence type="ECO:0000313" key="2">
    <source>
        <dbReference type="EMBL" id="OMJ76195.1"/>
    </source>
</evidence>
<sequence>MFTSPKYAKQPRKSFKILSPSLKNTISDCALVRSFELFSPKNRVDKKALQDLASERLSRGATTRNVRVPLYEEIFAGSKARDYELNLTQEEDNEITELIENLSVLKDIKAELQLNYSICKKEELYNQVNLNGLFFVLKDKLKAYSIDARMDFNWLSQELVSLNPYIRELIRAQKSRGLEQGADLLELFWRVLVKLLDNACYSHFLMSKILADKVQTESRAVFTDKQKEITKLKEQYESHINKISTENNTLKEKLSGVKNDYETIKHELIKKTNYIKELFKYDNRDKDMENLKKLLGGVDKFIVDTEREQARQMMALQTVAKFIDAAKEAYVQPKYGSVSTQTDPFSIDVINCNSKYEDYLSTFGTTFGEIGSCESINAFVSLIKRDLEPKSSKRTAMKRKTKL</sequence>
<evidence type="ECO:0000256" key="1">
    <source>
        <dbReference type="SAM" id="Coils"/>
    </source>
</evidence>
<feature type="coiled-coil region" evidence="1">
    <location>
        <begin position="222"/>
        <end position="267"/>
    </location>
</feature>
<accession>A0A1R2BHS8</accession>
<gene>
    <name evidence="2" type="ORF">SteCoe_24490</name>
</gene>
<organism evidence="2 3">
    <name type="scientific">Stentor coeruleus</name>
    <dbReference type="NCBI Taxonomy" id="5963"/>
    <lineage>
        <taxon>Eukaryota</taxon>
        <taxon>Sar</taxon>
        <taxon>Alveolata</taxon>
        <taxon>Ciliophora</taxon>
        <taxon>Postciliodesmatophora</taxon>
        <taxon>Heterotrichea</taxon>
        <taxon>Heterotrichida</taxon>
        <taxon>Stentoridae</taxon>
        <taxon>Stentor</taxon>
    </lineage>
</organism>
<name>A0A1R2BHS8_9CILI</name>
<dbReference type="AlphaFoldDB" id="A0A1R2BHS8"/>
<dbReference type="Proteomes" id="UP000187209">
    <property type="component" value="Unassembled WGS sequence"/>
</dbReference>
<keyword evidence="1" id="KW-0175">Coiled coil</keyword>
<dbReference type="OrthoDB" id="325030at2759"/>
<protein>
    <submittedName>
        <fullName evidence="2">Uncharacterized protein</fullName>
    </submittedName>
</protein>
<reference evidence="2 3" key="1">
    <citation type="submission" date="2016-11" db="EMBL/GenBank/DDBJ databases">
        <title>The macronuclear genome of Stentor coeruleus: a giant cell with tiny introns.</title>
        <authorList>
            <person name="Slabodnick M."/>
            <person name="Ruby J.G."/>
            <person name="Reiff S.B."/>
            <person name="Swart E.C."/>
            <person name="Gosai S."/>
            <person name="Prabakaran S."/>
            <person name="Witkowska E."/>
            <person name="Larue G.E."/>
            <person name="Fisher S."/>
            <person name="Freeman R.M."/>
            <person name="Gunawardena J."/>
            <person name="Chu W."/>
            <person name="Stover N.A."/>
            <person name="Gregory B.D."/>
            <person name="Nowacki M."/>
            <person name="Derisi J."/>
            <person name="Roy S.W."/>
            <person name="Marshall W.F."/>
            <person name="Sood P."/>
        </authorList>
    </citation>
    <scope>NUCLEOTIDE SEQUENCE [LARGE SCALE GENOMIC DNA]</scope>
    <source>
        <strain evidence="2">WM001</strain>
    </source>
</reference>
<proteinExistence type="predicted"/>